<proteinExistence type="predicted"/>
<evidence type="ECO:0000256" key="1">
    <source>
        <dbReference type="SAM" id="Phobius"/>
    </source>
</evidence>
<keyword evidence="1" id="KW-1133">Transmembrane helix</keyword>
<evidence type="ECO:0000313" key="3">
    <source>
        <dbReference type="Proteomes" id="UP001610444"/>
    </source>
</evidence>
<gene>
    <name evidence="2" type="ORF">BJX68DRAFT_232987</name>
</gene>
<keyword evidence="3" id="KW-1185">Reference proteome</keyword>
<keyword evidence="1" id="KW-0472">Membrane</keyword>
<sequence>MKLSPGLYHTMRFSPWLPWLLTKEMVLSVGTCSLSFLFISSFRRPFYHPRGMGRFEHKQPMYSLFSSNVKSK</sequence>
<dbReference type="Proteomes" id="UP001610444">
    <property type="component" value="Unassembled WGS sequence"/>
</dbReference>
<name>A0ABR4KPJ7_9EURO</name>
<dbReference type="GeneID" id="98154737"/>
<dbReference type="EMBL" id="JBFXLR010000012">
    <property type="protein sequence ID" value="KAL2854176.1"/>
    <property type="molecule type" value="Genomic_DNA"/>
</dbReference>
<reference evidence="2 3" key="1">
    <citation type="submission" date="2024-07" db="EMBL/GenBank/DDBJ databases">
        <title>Section-level genome sequencing and comparative genomics of Aspergillus sections Usti and Cavernicolus.</title>
        <authorList>
            <consortium name="Lawrence Berkeley National Laboratory"/>
            <person name="Nybo J.L."/>
            <person name="Vesth T.C."/>
            <person name="Theobald S."/>
            <person name="Frisvad J.C."/>
            <person name="Larsen T.O."/>
            <person name="Kjaerboelling I."/>
            <person name="Rothschild-Mancinelli K."/>
            <person name="Lyhne E.K."/>
            <person name="Kogle M.E."/>
            <person name="Barry K."/>
            <person name="Clum A."/>
            <person name="Na H."/>
            <person name="Ledsgaard L."/>
            <person name="Lin J."/>
            <person name="Lipzen A."/>
            <person name="Kuo A."/>
            <person name="Riley R."/>
            <person name="Mondo S."/>
            <person name="LaButti K."/>
            <person name="Haridas S."/>
            <person name="Pangalinan J."/>
            <person name="Salamov A.A."/>
            <person name="Simmons B.A."/>
            <person name="Magnuson J.K."/>
            <person name="Chen J."/>
            <person name="Drula E."/>
            <person name="Henrissat B."/>
            <person name="Wiebenga A."/>
            <person name="Lubbers R.J."/>
            <person name="Gomes A.C."/>
            <person name="Macurrencykelacurrency M.R."/>
            <person name="Stajich J."/>
            <person name="Grigoriev I.V."/>
            <person name="Mortensen U.H."/>
            <person name="De vries R.P."/>
            <person name="Baker S.E."/>
            <person name="Andersen M.R."/>
        </authorList>
    </citation>
    <scope>NUCLEOTIDE SEQUENCE [LARGE SCALE GENOMIC DNA]</scope>
    <source>
        <strain evidence="2 3">CBS 756.74</strain>
    </source>
</reference>
<evidence type="ECO:0000313" key="2">
    <source>
        <dbReference type="EMBL" id="KAL2854176.1"/>
    </source>
</evidence>
<dbReference type="RefSeq" id="XP_070901341.1">
    <property type="nucleotide sequence ID" value="XM_071039573.1"/>
</dbReference>
<feature type="transmembrane region" description="Helical" evidence="1">
    <location>
        <begin position="20"/>
        <end position="42"/>
    </location>
</feature>
<keyword evidence="1" id="KW-0812">Transmembrane</keyword>
<comment type="caution">
    <text evidence="2">The sequence shown here is derived from an EMBL/GenBank/DDBJ whole genome shotgun (WGS) entry which is preliminary data.</text>
</comment>
<accession>A0ABR4KPJ7</accession>
<organism evidence="2 3">
    <name type="scientific">Aspergillus pseudodeflectus</name>
    <dbReference type="NCBI Taxonomy" id="176178"/>
    <lineage>
        <taxon>Eukaryota</taxon>
        <taxon>Fungi</taxon>
        <taxon>Dikarya</taxon>
        <taxon>Ascomycota</taxon>
        <taxon>Pezizomycotina</taxon>
        <taxon>Eurotiomycetes</taxon>
        <taxon>Eurotiomycetidae</taxon>
        <taxon>Eurotiales</taxon>
        <taxon>Aspergillaceae</taxon>
        <taxon>Aspergillus</taxon>
        <taxon>Aspergillus subgen. Nidulantes</taxon>
    </lineage>
</organism>
<protein>
    <submittedName>
        <fullName evidence="2">Uncharacterized protein</fullName>
    </submittedName>
</protein>